<reference evidence="5 6" key="1">
    <citation type="submission" date="2018-03" db="EMBL/GenBank/DDBJ databases">
        <title>Genomic Encyclopedia of Archaeal and Bacterial Type Strains, Phase II (KMG-II): from individual species to whole genera.</title>
        <authorList>
            <person name="Goeker M."/>
        </authorList>
    </citation>
    <scope>NUCLEOTIDE SEQUENCE [LARGE SCALE GENOMIC DNA]</scope>
    <source>
        <strain evidence="5 6">DSM 45416</strain>
    </source>
</reference>
<evidence type="ECO:0000256" key="3">
    <source>
        <dbReference type="ARBA" id="ARBA00023163"/>
    </source>
</evidence>
<keyword evidence="6" id="KW-1185">Reference proteome</keyword>
<dbReference type="InterPro" id="IPR008920">
    <property type="entry name" value="TF_FadR/GntR_C"/>
</dbReference>
<dbReference type="Pfam" id="PF07729">
    <property type="entry name" value="FCD"/>
    <property type="match status" value="1"/>
</dbReference>
<dbReference type="SUPFAM" id="SSF48008">
    <property type="entry name" value="GntR ligand-binding domain-like"/>
    <property type="match status" value="1"/>
</dbReference>
<dbReference type="PANTHER" id="PTHR43537">
    <property type="entry name" value="TRANSCRIPTIONAL REGULATOR, GNTR FAMILY"/>
    <property type="match status" value="1"/>
</dbReference>
<dbReference type="InterPro" id="IPR000524">
    <property type="entry name" value="Tscrpt_reg_HTH_GntR"/>
</dbReference>
<accession>A0A2T0TQF8</accession>
<sequence>MTDLAPSKADQVHARLKEEIELGELAPGASLSELWLVERTGASRTPVREALRRLAAEGLVDLVPRQGARVSRVSARSVRDLFEFRTLLEPAAVRQATEAAGADPGLHREFAAMRDAFAGTLDRAPSTARSRSFYELADRFDWAVVRATRNEHLRRTIAELRPHTARLRNLSHLDPQRVEVSVGEHLAVCDALLAGDADGAAAALTEHLRRSLETIFRNLAGNPGEDVDLLG</sequence>
<dbReference type="InterPro" id="IPR011711">
    <property type="entry name" value="GntR_C"/>
</dbReference>
<dbReference type="PROSITE" id="PS50949">
    <property type="entry name" value="HTH_GNTR"/>
    <property type="match status" value="1"/>
</dbReference>
<evidence type="ECO:0000313" key="6">
    <source>
        <dbReference type="Proteomes" id="UP000239210"/>
    </source>
</evidence>
<dbReference type="Pfam" id="PF00392">
    <property type="entry name" value="GntR"/>
    <property type="match status" value="1"/>
</dbReference>
<dbReference type="SMART" id="SM00895">
    <property type="entry name" value="FCD"/>
    <property type="match status" value="1"/>
</dbReference>
<organism evidence="5 6">
    <name type="scientific">Geodermatophilus tzadiensis</name>
    <dbReference type="NCBI Taxonomy" id="1137988"/>
    <lineage>
        <taxon>Bacteria</taxon>
        <taxon>Bacillati</taxon>
        <taxon>Actinomycetota</taxon>
        <taxon>Actinomycetes</taxon>
        <taxon>Geodermatophilales</taxon>
        <taxon>Geodermatophilaceae</taxon>
        <taxon>Geodermatophilus</taxon>
    </lineage>
</organism>
<gene>
    <name evidence="5" type="ORF">LY71_11140</name>
</gene>
<dbReference type="PRINTS" id="PR00035">
    <property type="entry name" value="HTHGNTR"/>
</dbReference>
<dbReference type="RefSeq" id="WP_211297350.1">
    <property type="nucleotide sequence ID" value="NZ_PVTG01000011.1"/>
</dbReference>
<protein>
    <submittedName>
        <fullName evidence="5">GntR family transcriptional regulator</fullName>
    </submittedName>
</protein>
<dbReference type="EMBL" id="PVTG01000011">
    <property type="protein sequence ID" value="PRY47861.1"/>
    <property type="molecule type" value="Genomic_DNA"/>
</dbReference>
<dbReference type="GO" id="GO:0003677">
    <property type="term" value="F:DNA binding"/>
    <property type="evidence" value="ECO:0007669"/>
    <property type="project" value="UniProtKB-KW"/>
</dbReference>
<dbReference type="Proteomes" id="UP000239210">
    <property type="component" value="Unassembled WGS sequence"/>
</dbReference>
<dbReference type="AlphaFoldDB" id="A0A2T0TQF8"/>
<evidence type="ECO:0000313" key="5">
    <source>
        <dbReference type="EMBL" id="PRY47861.1"/>
    </source>
</evidence>
<feature type="domain" description="HTH gntR-type" evidence="4">
    <location>
        <begin position="6"/>
        <end position="73"/>
    </location>
</feature>
<proteinExistence type="predicted"/>
<dbReference type="SMART" id="SM00345">
    <property type="entry name" value="HTH_GNTR"/>
    <property type="match status" value="1"/>
</dbReference>
<dbReference type="PANTHER" id="PTHR43537:SF24">
    <property type="entry name" value="GLUCONATE OPERON TRANSCRIPTIONAL REPRESSOR"/>
    <property type="match status" value="1"/>
</dbReference>
<comment type="caution">
    <text evidence="5">The sequence shown here is derived from an EMBL/GenBank/DDBJ whole genome shotgun (WGS) entry which is preliminary data.</text>
</comment>
<evidence type="ECO:0000256" key="2">
    <source>
        <dbReference type="ARBA" id="ARBA00023125"/>
    </source>
</evidence>
<name>A0A2T0TQF8_9ACTN</name>
<dbReference type="Gene3D" id="1.20.120.530">
    <property type="entry name" value="GntR ligand-binding domain-like"/>
    <property type="match status" value="1"/>
</dbReference>
<dbReference type="Gene3D" id="1.10.10.10">
    <property type="entry name" value="Winged helix-like DNA-binding domain superfamily/Winged helix DNA-binding domain"/>
    <property type="match status" value="1"/>
</dbReference>
<keyword evidence="1" id="KW-0805">Transcription regulation</keyword>
<dbReference type="InterPro" id="IPR036390">
    <property type="entry name" value="WH_DNA-bd_sf"/>
</dbReference>
<evidence type="ECO:0000259" key="4">
    <source>
        <dbReference type="PROSITE" id="PS50949"/>
    </source>
</evidence>
<dbReference type="CDD" id="cd07377">
    <property type="entry name" value="WHTH_GntR"/>
    <property type="match status" value="1"/>
</dbReference>
<keyword evidence="2" id="KW-0238">DNA-binding</keyword>
<dbReference type="GO" id="GO:0003700">
    <property type="term" value="F:DNA-binding transcription factor activity"/>
    <property type="evidence" value="ECO:0007669"/>
    <property type="project" value="InterPro"/>
</dbReference>
<dbReference type="InterPro" id="IPR036388">
    <property type="entry name" value="WH-like_DNA-bd_sf"/>
</dbReference>
<dbReference type="SUPFAM" id="SSF46785">
    <property type="entry name" value="Winged helix' DNA-binding domain"/>
    <property type="match status" value="1"/>
</dbReference>
<keyword evidence="3" id="KW-0804">Transcription</keyword>
<evidence type="ECO:0000256" key="1">
    <source>
        <dbReference type="ARBA" id="ARBA00023015"/>
    </source>
</evidence>